<dbReference type="EMBL" id="VDEP01000372">
    <property type="protein sequence ID" value="KAA1095314.1"/>
    <property type="molecule type" value="Genomic_DNA"/>
</dbReference>
<accession>A0A5B0P3P5</accession>
<organism evidence="2 3">
    <name type="scientific">Puccinia graminis f. sp. tritici</name>
    <dbReference type="NCBI Taxonomy" id="56615"/>
    <lineage>
        <taxon>Eukaryota</taxon>
        <taxon>Fungi</taxon>
        <taxon>Dikarya</taxon>
        <taxon>Basidiomycota</taxon>
        <taxon>Pucciniomycotina</taxon>
        <taxon>Pucciniomycetes</taxon>
        <taxon>Pucciniales</taxon>
        <taxon>Pucciniaceae</taxon>
        <taxon>Puccinia</taxon>
    </lineage>
</organism>
<name>A0A5B0P3P5_PUCGR</name>
<sequence>MLVAAVMRPEMGNRYPSTIVFVRDQTSNPREPTTPRATTAAAAADRPAKQRQSGGQQTGNDEWGRAGGVRSSPSATRRLMGEATRGGSPDLVSSDEAEGRPGTTSRGGRAVSDRVRVMKRQGGGGPQI</sequence>
<feature type="compositionally biased region" description="Low complexity" evidence="1">
    <location>
        <begin position="29"/>
        <end position="45"/>
    </location>
</feature>
<dbReference type="Proteomes" id="UP000325313">
    <property type="component" value="Unassembled WGS sequence"/>
</dbReference>
<protein>
    <submittedName>
        <fullName evidence="2">Uncharacterized protein</fullName>
    </submittedName>
</protein>
<evidence type="ECO:0000256" key="1">
    <source>
        <dbReference type="SAM" id="MobiDB-lite"/>
    </source>
</evidence>
<reference evidence="2 3" key="1">
    <citation type="submission" date="2019-05" db="EMBL/GenBank/DDBJ databases">
        <title>Emergence of the Ug99 lineage of the wheat stem rust pathogen through somatic hybridization.</title>
        <authorList>
            <person name="Li F."/>
            <person name="Upadhyaya N.M."/>
            <person name="Sperschneider J."/>
            <person name="Matny O."/>
            <person name="Nguyen-Phuc H."/>
            <person name="Mago R."/>
            <person name="Raley C."/>
            <person name="Miller M.E."/>
            <person name="Silverstein K.A.T."/>
            <person name="Henningsen E."/>
            <person name="Hirsch C.D."/>
            <person name="Visser B."/>
            <person name="Pretorius Z.A."/>
            <person name="Steffenson B.J."/>
            <person name="Schwessinger B."/>
            <person name="Dodds P.N."/>
            <person name="Figueroa M."/>
        </authorList>
    </citation>
    <scope>NUCLEOTIDE SEQUENCE [LARGE SCALE GENOMIC DNA]</scope>
    <source>
        <strain evidence="2 3">Ug99</strain>
    </source>
</reference>
<gene>
    <name evidence="2" type="ORF">PGTUg99_020472</name>
</gene>
<feature type="region of interest" description="Disordered" evidence="1">
    <location>
        <begin position="23"/>
        <end position="128"/>
    </location>
</feature>
<dbReference type="AlphaFoldDB" id="A0A5B0P3P5"/>
<comment type="caution">
    <text evidence="2">The sequence shown here is derived from an EMBL/GenBank/DDBJ whole genome shotgun (WGS) entry which is preliminary data.</text>
</comment>
<proteinExistence type="predicted"/>
<evidence type="ECO:0000313" key="3">
    <source>
        <dbReference type="Proteomes" id="UP000325313"/>
    </source>
</evidence>
<feature type="compositionally biased region" description="Polar residues" evidence="1">
    <location>
        <begin position="50"/>
        <end position="60"/>
    </location>
</feature>
<evidence type="ECO:0000313" key="2">
    <source>
        <dbReference type="EMBL" id="KAA1095314.1"/>
    </source>
</evidence>